<evidence type="ECO:0000313" key="7">
    <source>
        <dbReference type="Proteomes" id="UP000236655"/>
    </source>
</evidence>
<dbReference type="InterPro" id="IPR036477">
    <property type="entry name" value="Formyl_transf_N_sf"/>
</dbReference>
<comment type="pathway">
    <text evidence="1 4">Purine metabolism; IMP biosynthesis via de novo pathway; N(2)-formyl-N(1)-(5-phospho-D-ribosyl)glycinamide from N(1)-(5-phospho-D-ribosyl)glycinamide (10-formyl THF route): step 1/1.</text>
</comment>
<feature type="site" description="Raises pKa of active site His" evidence="4">
    <location>
        <position position="146"/>
    </location>
</feature>
<evidence type="ECO:0000313" key="6">
    <source>
        <dbReference type="EMBL" id="AUR52496.1"/>
    </source>
</evidence>
<feature type="domain" description="Formyl transferase N-terminal" evidence="5">
    <location>
        <begin position="3"/>
        <end position="183"/>
    </location>
</feature>
<dbReference type="EMBL" id="CP024847">
    <property type="protein sequence ID" value="AUR52496.1"/>
    <property type="molecule type" value="Genomic_DNA"/>
</dbReference>
<feature type="binding site" evidence="4">
    <location>
        <position position="62"/>
    </location>
    <ligand>
        <name>(6R)-10-formyltetrahydrofolate</name>
        <dbReference type="ChEBI" id="CHEBI:195366"/>
    </ligand>
</feature>
<dbReference type="GO" id="GO:0005829">
    <property type="term" value="C:cytosol"/>
    <property type="evidence" value="ECO:0007669"/>
    <property type="project" value="TreeGrafter"/>
</dbReference>
<dbReference type="GO" id="GO:0004644">
    <property type="term" value="F:phosphoribosylglycinamide formyltransferase activity"/>
    <property type="evidence" value="ECO:0007669"/>
    <property type="project" value="UniProtKB-UniRule"/>
</dbReference>
<keyword evidence="7" id="KW-1185">Reference proteome</keyword>
<dbReference type="SUPFAM" id="SSF53328">
    <property type="entry name" value="Formyltransferase"/>
    <property type="match status" value="1"/>
</dbReference>
<feature type="active site" description="Proton donor" evidence="4">
    <location>
        <position position="105"/>
    </location>
</feature>
<reference evidence="7" key="1">
    <citation type="submission" date="2017-11" db="EMBL/GenBank/DDBJ databases">
        <authorList>
            <person name="Chan K.G."/>
            <person name="Lee L.S."/>
        </authorList>
    </citation>
    <scope>NUCLEOTIDE SEQUENCE [LARGE SCALE GENOMIC DNA]</scope>
    <source>
        <strain evidence="7">DSM 100970</strain>
    </source>
</reference>
<evidence type="ECO:0000256" key="1">
    <source>
        <dbReference type="ARBA" id="ARBA00005054"/>
    </source>
</evidence>
<evidence type="ECO:0000259" key="5">
    <source>
        <dbReference type="Pfam" id="PF00551"/>
    </source>
</evidence>
<dbReference type="HAMAP" id="MF_01930">
    <property type="entry name" value="PurN"/>
    <property type="match status" value="1"/>
</dbReference>
<accession>A0A2I7N7Q6</accession>
<comment type="catalytic activity">
    <reaction evidence="4">
        <text>N(1)-(5-phospho-beta-D-ribosyl)glycinamide + (6R)-10-formyltetrahydrofolate = N(2)-formyl-N(1)-(5-phospho-beta-D-ribosyl)glycinamide + (6S)-5,6,7,8-tetrahydrofolate + H(+)</text>
        <dbReference type="Rhea" id="RHEA:15053"/>
        <dbReference type="ChEBI" id="CHEBI:15378"/>
        <dbReference type="ChEBI" id="CHEBI:57453"/>
        <dbReference type="ChEBI" id="CHEBI:143788"/>
        <dbReference type="ChEBI" id="CHEBI:147286"/>
        <dbReference type="ChEBI" id="CHEBI:195366"/>
        <dbReference type="EC" id="2.1.2.2"/>
    </reaction>
</comment>
<dbReference type="Proteomes" id="UP000236655">
    <property type="component" value="Chromosome"/>
</dbReference>
<comment type="caution">
    <text evidence="4">Lacks conserved residue(s) required for the propagation of feature annotation.</text>
</comment>
<dbReference type="NCBIfam" id="TIGR00639">
    <property type="entry name" value="PurN"/>
    <property type="match status" value="1"/>
</dbReference>
<organism evidence="6 7">
    <name type="scientific">Aquella oligotrophica</name>
    <dbReference type="NCBI Taxonomy" id="2067065"/>
    <lineage>
        <taxon>Bacteria</taxon>
        <taxon>Pseudomonadati</taxon>
        <taxon>Pseudomonadota</taxon>
        <taxon>Betaproteobacteria</taxon>
        <taxon>Neisseriales</taxon>
        <taxon>Neisseriaceae</taxon>
        <taxon>Aquella</taxon>
    </lineage>
</organism>
<dbReference type="RefSeq" id="WP_102951787.1">
    <property type="nucleotide sequence ID" value="NZ_CP024847.1"/>
</dbReference>
<dbReference type="PANTHER" id="PTHR43369:SF2">
    <property type="entry name" value="PHOSPHORIBOSYLGLYCINAMIDE FORMYLTRANSFERASE"/>
    <property type="match status" value="1"/>
</dbReference>
<feature type="binding site" evidence="4">
    <location>
        <begin position="12"/>
        <end position="14"/>
    </location>
    <ligand>
        <name>N(1)-(5-phospho-beta-D-ribosyl)glycinamide</name>
        <dbReference type="ChEBI" id="CHEBI:143788"/>
    </ligand>
</feature>
<dbReference type="EC" id="2.1.2.2" evidence="4"/>
<evidence type="ECO:0000256" key="4">
    <source>
        <dbReference type="HAMAP-Rule" id="MF_01930"/>
    </source>
</evidence>
<keyword evidence="2 4" id="KW-0808">Transferase</keyword>
<keyword evidence="3 4" id="KW-0658">Purine biosynthesis</keyword>
<dbReference type="PANTHER" id="PTHR43369">
    <property type="entry name" value="PHOSPHORIBOSYLGLYCINAMIDE FORMYLTRANSFERASE"/>
    <property type="match status" value="1"/>
</dbReference>
<dbReference type="KEGG" id="nba:CUN60_09360"/>
<dbReference type="GO" id="GO:0006189">
    <property type="term" value="P:'de novo' IMP biosynthetic process"/>
    <property type="evidence" value="ECO:0007669"/>
    <property type="project" value="UniProtKB-UniRule"/>
</dbReference>
<comment type="similarity">
    <text evidence="4">Belongs to the GART family.</text>
</comment>
<sequence>MPKIVVLVSGSGSNLQSIIDAIKHGELDCNIAGVIADRDCYGLTRAKEAGIPAYLVDRKTYREELSQEIDKLIPQDSSLIVLAGFLSILDNAFIDKWQNRIINIHPSLLPKFGGHGMWGNRVHEAVLASGETESGCTVHLVTSEIDCGQIIVQQKVPVLKDDTVESLRLRVQQTEHLAMLAAIRKILEK</sequence>
<feature type="binding site" evidence="4">
    <location>
        <position position="103"/>
    </location>
    <ligand>
        <name>(6R)-10-formyltetrahydrofolate</name>
        <dbReference type="ChEBI" id="CHEBI:195366"/>
    </ligand>
</feature>
<protein>
    <recommendedName>
        <fullName evidence="4">Phosphoribosylglycinamide formyltransferase</fullName>
        <ecNumber evidence="4">2.1.2.2</ecNumber>
    </recommendedName>
    <alternativeName>
        <fullName evidence="4">5'-phosphoribosylglycinamide transformylase</fullName>
    </alternativeName>
    <alternativeName>
        <fullName evidence="4">GAR transformylase</fullName>
        <shortName evidence="4">GART</shortName>
    </alternativeName>
</protein>
<gene>
    <name evidence="4" type="primary">purN</name>
    <name evidence="6" type="ORF">CUN60_09360</name>
</gene>
<dbReference type="Pfam" id="PF00551">
    <property type="entry name" value="Formyl_trans_N"/>
    <property type="match status" value="1"/>
</dbReference>
<comment type="function">
    <text evidence="4">Catalyzes the transfer of a formyl group from 10-formyltetrahydrofolate to 5-phospho-ribosyl-glycinamide (GAR), producing 5-phospho-ribosyl-N-formylglycinamide (FGAR) and tetrahydrofolate.</text>
</comment>
<dbReference type="OrthoDB" id="9806170at2"/>
<evidence type="ECO:0000256" key="2">
    <source>
        <dbReference type="ARBA" id="ARBA00022679"/>
    </source>
</evidence>
<dbReference type="InterPro" id="IPR004607">
    <property type="entry name" value="GART"/>
</dbReference>
<dbReference type="CDD" id="cd08645">
    <property type="entry name" value="FMT_core_GART"/>
    <property type="match status" value="1"/>
</dbReference>
<name>A0A2I7N7Q6_9NEIS</name>
<dbReference type="UniPathway" id="UPA00074">
    <property type="reaction ID" value="UER00126"/>
</dbReference>
<proteinExistence type="inferred from homology"/>
<evidence type="ECO:0000256" key="3">
    <source>
        <dbReference type="ARBA" id="ARBA00022755"/>
    </source>
</evidence>
<dbReference type="Gene3D" id="3.40.50.170">
    <property type="entry name" value="Formyl transferase, N-terminal domain"/>
    <property type="match status" value="1"/>
</dbReference>
<dbReference type="AlphaFoldDB" id="A0A2I7N7Q6"/>
<dbReference type="InterPro" id="IPR002376">
    <property type="entry name" value="Formyl_transf_N"/>
</dbReference>